<name>A0A409X8V0_PSICY</name>
<gene>
    <name evidence="2" type="ORF">CVT25_000943</name>
</gene>
<protein>
    <submittedName>
        <fullName evidence="2">Uncharacterized protein</fullName>
    </submittedName>
</protein>
<feature type="region of interest" description="Disordered" evidence="1">
    <location>
        <begin position="47"/>
        <end position="146"/>
    </location>
</feature>
<comment type="caution">
    <text evidence="2">The sequence shown here is derived from an EMBL/GenBank/DDBJ whole genome shotgun (WGS) entry which is preliminary data.</text>
</comment>
<dbReference type="InParanoid" id="A0A409X8V0"/>
<evidence type="ECO:0000256" key="1">
    <source>
        <dbReference type="SAM" id="MobiDB-lite"/>
    </source>
</evidence>
<feature type="non-terminal residue" evidence="2">
    <location>
        <position position="146"/>
    </location>
</feature>
<proteinExistence type="predicted"/>
<evidence type="ECO:0000313" key="3">
    <source>
        <dbReference type="Proteomes" id="UP000283269"/>
    </source>
</evidence>
<sequence length="146" mass="15537">MRKLELQLQGVLACIKEALPAVSGLKIALGTYDDCDGVTLIGPVMAGKGNTRGSRVLRGNVAAKDVPTTGSNQDSPATRGTRGSRVLRGNVAAKDVPTTGSNQDSPATRGDDHEQARILDLNRIEEDDARGRSDCRENLNTENDDH</sequence>
<accession>A0A409X8V0</accession>
<organism evidence="2 3">
    <name type="scientific">Psilocybe cyanescens</name>
    <dbReference type="NCBI Taxonomy" id="93625"/>
    <lineage>
        <taxon>Eukaryota</taxon>
        <taxon>Fungi</taxon>
        <taxon>Dikarya</taxon>
        <taxon>Basidiomycota</taxon>
        <taxon>Agaricomycotina</taxon>
        <taxon>Agaricomycetes</taxon>
        <taxon>Agaricomycetidae</taxon>
        <taxon>Agaricales</taxon>
        <taxon>Agaricineae</taxon>
        <taxon>Strophariaceae</taxon>
        <taxon>Psilocybe</taxon>
    </lineage>
</organism>
<keyword evidence="3" id="KW-1185">Reference proteome</keyword>
<feature type="compositionally biased region" description="Basic and acidic residues" evidence="1">
    <location>
        <begin position="109"/>
        <end position="139"/>
    </location>
</feature>
<dbReference type="Proteomes" id="UP000283269">
    <property type="component" value="Unassembled WGS sequence"/>
</dbReference>
<dbReference type="EMBL" id="NHYD01002368">
    <property type="protein sequence ID" value="PPQ87124.1"/>
    <property type="molecule type" value="Genomic_DNA"/>
</dbReference>
<dbReference type="AlphaFoldDB" id="A0A409X8V0"/>
<feature type="compositionally biased region" description="Polar residues" evidence="1">
    <location>
        <begin position="68"/>
        <end position="78"/>
    </location>
</feature>
<evidence type="ECO:0000313" key="2">
    <source>
        <dbReference type="EMBL" id="PPQ87124.1"/>
    </source>
</evidence>
<reference evidence="2 3" key="1">
    <citation type="journal article" date="2018" name="Evol. Lett.">
        <title>Horizontal gene cluster transfer increased hallucinogenic mushroom diversity.</title>
        <authorList>
            <person name="Reynolds H.T."/>
            <person name="Vijayakumar V."/>
            <person name="Gluck-Thaler E."/>
            <person name="Korotkin H.B."/>
            <person name="Matheny P.B."/>
            <person name="Slot J.C."/>
        </authorList>
    </citation>
    <scope>NUCLEOTIDE SEQUENCE [LARGE SCALE GENOMIC DNA]</scope>
    <source>
        <strain evidence="2 3">2631</strain>
    </source>
</reference>